<organism evidence="2 3">
    <name type="scientific">Tanacetum coccineum</name>
    <dbReference type="NCBI Taxonomy" id="301880"/>
    <lineage>
        <taxon>Eukaryota</taxon>
        <taxon>Viridiplantae</taxon>
        <taxon>Streptophyta</taxon>
        <taxon>Embryophyta</taxon>
        <taxon>Tracheophyta</taxon>
        <taxon>Spermatophyta</taxon>
        <taxon>Magnoliopsida</taxon>
        <taxon>eudicotyledons</taxon>
        <taxon>Gunneridae</taxon>
        <taxon>Pentapetalae</taxon>
        <taxon>asterids</taxon>
        <taxon>campanulids</taxon>
        <taxon>Asterales</taxon>
        <taxon>Asteraceae</taxon>
        <taxon>Asteroideae</taxon>
        <taxon>Anthemideae</taxon>
        <taxon>Anthemidinae</taxon>
        <taxon>Tanacetum</taxon>
    </lineage>
</organism>
<keyword evidence="3" id="KW-1185">Reference proteome</keyword>
<evidence type="ECO:0000256" key="1">
    <source>
        <dbReference type="SAM" id="MobiDB-lite"/>
    </source>
</evidence>
<evidence type="ECO:0000313" key="2">
    <source>
        <dbReference type="EMBL" id="GJT58125.1"/>
    </source>
</evidence>
<feature type="compositionally biased region" description="Basic residues" evidence="1">
    <location>
        <begin position="203"/>
        <end position="216"/>
    </location>
</feature>
<accession>A0ABQ5F5H4</accession>
<protein>
    <submittedName>
        <fullName evidence="2">Uncharacterized protein</fullName>
    </submittedName>
</protein>
<comment type="caution">
    <text evidence="2">The sequence shown here is derived from an EMBL/GenBank/DDBJ whole genome shotgun (WGS) entry which is preliminary data.</text>
</comment>
<dbReference type="EMBL" id="BQNB010016989">
    <property type="protein sequence ID" value="GJT58125.1"/>
    <property type="molecule type" value="Genomic_DNA"/>
</dbReference>
<feature type="compositionally biased region" description="Low complexity" evidence="1">
    <location>
        <begin position="217"/>
        <end position="227"/>
    </location>
</feature>
<feature type="compositionally biased region" description="Basic residues" evidence="1">
    <location>
        <begin position="228"/>
        <end position="250"/>
    </location>
</feature>
<dbReference type="Proteomes" id="UP001151760">
    <property type="component" value="Unassembled WGS sequence"/>
</dbReference>
<name>A0ABQ5F5H4_9ASTR</name>
<reference evidence="2" key="2">
    <citation type="submission" date="2022-01" db="EMBL/GenBank/DDBJ databases">
        <authorList>
            <person name="Yamashiro T."/>
            <person name="Shiraishi A."/>
            <person name="Satake H."/>
            <person name="Nakayama K."/>
        </authorList>
    </citation>
    <scope>NUCLEOTIDE SEQUENCE</scope>
</reference>
<gene>
    <name evidence="2" type="ORF">Tco_0993179</name>
</gene>
<proteinExistence type="predicted"/>
<reference evidence="2" key="1">
    <citation type="journal article" date="2022" name="Int. J. Mol. Sci.">
        <title>Draft Genome of Tanacetum Coccineum: Genomic Comparison of Closely Related Tanacetum-Family Plants.</title>
        <authorList>
            <person name="Yamashiro T."/>
            <person name="Shiraishi A."/>
            <person name="Nakayama K."/>
            <person name="Satake H."/>
        </authorList>
    </citation>
    <scope>NUCLEOTIDE SEQUENCE</scope>
</reference>
<feature type="region of interest" description="Disordered" evidence="1">
    <location>
        <begin position="182"/>
        <end position="264"/>
    </location>
</feature>
<evidence type="ECO:0000313" key="3">
    <source>
        <dbReference type="Proteomes" id="UP001151760"/>
    </source>
</evidence>
<sequence>MFLNMNQSYLNQTWHDKMAEENVPAPTRTDEQLVPIKARLPIGKSNLLMNLQKMQKNPVFHISSCIYSFQLDELWFTLDADLIRSALGITPKDFAHLFMAPPAGDLAIKTFFSDAANLKVPTKKPKPHVIPYCQFTKLIICYSGGRHNIHKRSRSPLHITADDYSLDNLKFVPKGELDEKYLDMAARKPRQATTLTDEEGGKTKKGHPIGKSKKLAPAKQHAPAKQPKPVKKKPSKPTPSRKIRKGKRDHPKTPIVKGKGKGIASDELVAQSLLDLQNPKKKSTTDQYIF</sequence>